<dbReference type="EMBL" id="KV750574">
    <property type="protein sequence ID" value="OCL04211.1"/>
    <property type="molecule type" value="Genomic_DNA"/>
</dbReference>
<dbReference type="Proteomes" id="UP000250140">
    <property type="component" value="Unassembled WGS sequence"/>
</dbReference>
<organism evidence="2 3">
    <name type="scientific">Glonium stellatum</name>
    <dbReference type="NCBI Taxonomy" id="574774"/>
    <lineage>
        <taxon>Eukaryota</taxon>
        <taxon>Fungi</taxon>
        <taxon>Dikarya</taxon>
        <taxon>Ascomycota</taxon>
        <taxon>Pezizomycotina</taxon>
        <taxon>Dothideomycetes</taxon>
        <taxon>Pleosporomycetidae</taxon>
        <taxon>Gloniales</taxon>
        <taxon>Gloniaceae</taxon>
        <taxon>Glonium</taxon>
    </lineage>
</organism>
<reference evidence="2 3" key="1">
    <citation type="journal article" date="2016" name="Nat. Commun.">
        <title>Ectomycorrhizal ecology is imprinted in the genome of the dominant symbiotic fungus Cenococcum geophilum.</title>
        <authorList>
            <consortium name="DOE Joint Genome Institute"/>
            <person name="Peter M."/>
            <person name="Kohler A."/>
            <person name="Ohm R.A."/>
            <person name="Kuo A."/>
            <person name="Krutzmann J."/>
            <person name="Morin E."/>
            <person name="Arend M."/>
            <person name="Barry K.W."/>
            <person name="Binder M."/>
            <person name="Choi C."/>
            <person name="Clum A."/>
            <person name="Copeland A."/>
            <person name="Grisel N."/>
            <person name="Haridas S."/>
            <person name="Kipfer T."/>
            <person name="LaButti K."/>
            <person name="Lindquist E."/>
            <person name="Lipzen A."/>
            <person name="Maire R."/>
            <person name="Meier B."/>
            <person name="Mihaltcheva S."/>
            <person name="Molinier V."/>
            <person name="Murat C."/>
            <person name="Poggeler S."/>
            <person name="Quandt C.A."/>
            <person name="Sperisen C."/>
            <person name="Tritt A."/>
            <person name="Tisserant E."/>
            <person name="Crous P.W."/>
            <person name="Henrissat B."/>
            <person name="Nehls U."/>
            <person name="Egli S."/>
            <person name="Spatafora J.W."/>
            <person name="Grigoriev I.V."/>
            <person name="Martin F.M."/>
        </authorList>
    </citation>
    <scope>NUCLEOTIDE SEQUENCE [LARGE SCALE GENOMIC DNA]</scope>
    <source>
        <strain evidence="2 3">CBS 207.34</strain>
    </source>
</reference>
<proteinExistence type="predicted"/>
<evidence type="ECO:0000313" key="2">
    <source>
        <dbReference type="EMBL" id="OCL04211.1"/>
    </source>
</evidence>
<sequence>MLAAPLLAAPPCAPPLLHLCSTPTLPIQLHRLPEPAIPSHGCDEAVICLSAALVRLQRSSQGERPPLQVQRSDDEVLKSPPCAPRPKKQLRHSQSAMLQQPLALATEQTGVPGISSGQASASQVTASLASPVATLPVGCLTEACLSKGLRRRWMQECAPCLARE</sequence>
<protein>
    <submittedName>
        <fullName evidence="2">Uncharacterized protein</fullName>
    </submittedName>
</protein>
<name>A0A8E2ETC0_9PEZI</name>
<dbReference type="AlphaFoldDB" id="A0A8E2ETC0"/>
<accession>A0A8E2ETC0</accession>
<feature type="region of interest" description="Disordered" evidence="1">
    <location>
        <begin position="60"/>
        <end position="96"/>
    </location>
</feature>
<evidence type="ECO:0000256" key="1">
    <source>
        <dbReference type="SAM" id="MobiDB-lite"/>
    </source>
</evidence>
<evidence type="ECO:0000313" key="3">
    <source>
        <dbReference type="Proteomes" id="UP000250140"/>
    </source>
</evidence>
<gene>
    <name evidence="2" type="ORF">AOQ84DRAFT_123673</name>
</gene>
<keyword evidence="3" id="KW-1185">Reference proteome</keyword>